<gene>
    <name evidence="3" type="ORF">CC77DRAFT_266289</name>
</gene>
<protein>
    <recommendedName>
        <fullName evidence="2">RING-type domain-containing protein</fullName>
    </recommendedName>
</protein>
<dbReference type="AlphaFoldDB" id="A0A177DCY0"/>
<dbReference type="InterPro" id="IPR013083">
    <property type="entry name" value="Znf_RING/FYVE/PHD"/>
</dbReference>
<evidence type="ECO:0000256" key="1">
    <source>
        <dbReference type="PROSITE-ProRule" id="PRU00175"/>
    </source>
</evidence>
<dbReference type="Gene3D" id="3.30.40.10">
    <property type="entry name" value="Zinc/RING finger domain, C3HC4 (zinc finger)"/>
    <property type="match status" value="1"/>
</dbReference>
<dbReference type="EMBL" id="KV441486">
    <property type="protein sequence ID" value="OAG17634.1"/>
    <property type="molecule type" value="Genomic_DNA"/>
</dbReference>
<evidence type="ECO:0000259" key="2">
    <source>
        <dbReference type="PROSITE" id="PS50089"/>
    </source>
</evidence>
<organism evidence="3 4">
    <name type="scientific">Alternaria alternata</name>
    <name type="common">Alternaria rot fungus</name>
    <name type="synonym">Torula alternata</name>
    <dbReference type="NCBI Taxonomy" id="5599"/>
    <lineage>
        <taxon>Eukaryota</taxon>
        <taxon>Fungi</taxon>
        <taxon>Dikarya</taxon>
        <taxon>Ascomycota</taxon>
        <taxon>Pezizomycotina</taxon>
        <taxon>Dothideomycetes</taxon>
        <taxon>Pleosporomycetidae</taxon>
        <taxon>Pleosporales</taxon>
        <taxon>Pleosporineae</taxon>
        <taxon>Pleosporaceae</taxon>
        <taxon>Alternaria</taxon>
        <taxon>Alternaria sect. Alternaria</taxon>
        <taxon>Alternaria alternata complex</taxon>
    </lineage>
</organism>
<dbReference type="GeneID" id="29116520"/>
<name>A0A177DCY0_ALTAL</name>
<keyword evidence="4" id="KW-1185">Reference proteome</keyword>
<dbReference type="RefSeq" id="XP_018383055.1">
    <property type="nucleotide sequence ID" value="XM_018530926.1"/>
</dbReference>
<keyword evidence="1" id="KW-0479">Metal-binding</keyword>
<dbReference type="GO" id="GO:0008270">
    <property type="term" value="F:zinc ion binding"/>
    <property type="evidence" value="ECO:0007669"/>
    <property type="project" value="UniProtKB-KW"/>
</dbReference>
<dbReference type="InterPro" id="IPR001841">
    <property type="entry name" value="Znf_RING"/>
</dbReference>
<dbReference type="KEGG" id="aalt:CC77DRAFT_266289"/>
<evidence type="ECO:0000313" key="4">
    <source>
        <dbReference type="Proteomes" id="UP000077248"/>
    </source>
</evidence>
<keyword evidence="1" id="KW-0863">Zinc-finger</keyword>
<accession>A0A177DCY0</accession>
<reference evidence="3 4" key="1">
    <citation type="submission" date="2016-05" db="EMBL/GenBank/DDBJ databases">
        <title>Comparative analysis of secretome profiles of manganese(II)-oxidizing ascomycete fungi.</title>
        <authorList>
            <consortium name="DOE Joint Genome Institute"/>
            <person name="Zeiner C.A."/>
            <person name="Purvine S.O."/>
            <person name="Zink E.M."/>
            <person name="Wu S."/>
            <person name="Pasa-Tolic L."/>
            <person name="Chaput D.L."/>
            <person name="Haridas S."/>
            <person name="Grigoriev I.V."/>
            <person name="Santelli C.M."/>
            <person name="Hansel C.M."/>
        </authorList>
    </citation>
    <scope>NUCLEOTIDE SEQUENCE [LARGE SCALE GENOMIC DNA]</scope>
    <source>
        <strain evidence="3 4">SRC1lrK2f</strain>
    </source>
</reference>
<proteinExistence type="predicted"/>
<dbReference type="SUPFAM" id="SSF57850">
    <property type="entry name" value="RING/U-box"/>
    <property type="match status" value="1"/>
</dbReference>
<keyword evidence="1" id="KW-0862">Zinc</keyword>
<dbReference type="Pfam" id="PF13639">
    <property type="entry name" value="zf-RING_2"/>
    <property type="match status" value="1"/>
</dbReference>
<dbReference type="VEuPathDB" id="FungiDB:CC77DRAFT_266289"/>
<sequence length="236" mass="27248">MSSPTPLPTRVRFLADIGSSYIDLNGTCDICHGAFDRGHHIAVRTKCQHIFGLSCLTRWTYTNGEQLNTCPNCRRALFIKPPDFPVFAAGYYSDSSYYYSLDMCTNPVSSRTIVIHIWHQMRQVNPQFIIYNGNIEAQIHRAGQYFADNFGLIFRIDSTHLVNLREVAKDMIREQAETQDVFEDASIGGMPCRWVRNLEGVWLPRVAEVFGWQLEEVRIHQQYTLRLSDSVWKFAM</sequence>
<evidence type="ECO:0000313" key="3">
    <source>
        <dbReference type="EMBL" id="OAG17634.1"/>
    </source>
</evidence>
<dbReference type="Proteomes" id="UP000077248">
    <property type="component" value="Unassembled WGS sequence"/>
</dbReference>
<dbReference type="PROSITE" id="PS50089">
    <property type="entry name" value="ZF_RING_2"/>
    <property type="match status" value="1"/>
</dbReference>
<feature type="domain" description="RING-type" evidence="2">
    <location>
        <begin position="28"/>
        <end position="74"/>
    </location>
</feature>
<dbReference type="STRING" id="5599.A0A177DCY0"/>